<name>D2VJ18_NAEGR</name>
<dbReference type="eggNOG" id="ENOG502S3KZ">
    <property type="taxonomic scope" value="Eukaryota"/>
</dbReference>
<dbReference type="VEuPathDB" id="AmoebaDB:NAEGRDRAFT_34529"/>
<reference evidence="2 3" key="1">
    <citation type="journal article" date="2010" name="Cell">
        <title>The genome of Naegleria gruberi illuminates early eukaryotic versatility.</title>
        <authorList>
            <person name="Fritz-Laylin L.K."/>
            <person name="Prochnik S.E."/>
            <person name="Ginger M.L."/>
            <person name="Dacks J.B."/>
            <person name="Carpenter M.L."/>
            <person name="Field M.C."/>
            <person name="Kuo A."/>
            <person name="Paredez A."/>
            <person name="Chapman J."/>
            <person name="Pham J."/>
            <person name="Shu S."/>
            <person name="Neupane R."/>
            <person name="Cipriano M."/>
            <person name="Mancuso J."/>
            <person name="Tu H."/>
            <person name="Salamov A."/>
            <person name="Lindquist E."/>
            <person name="Shapiro H."/>
            <person name="Lucas S."/>
            <person name="Grigoriev I.V."/>
            <person name="Cande W.Z."/>
            <person name="Fulton C."/>
            <person name="Rokhsar D.S."/>
            <person name="Dawson S.C."/>
        </authorList>
    </citation>
    <scope>NUCLEOTIDE SEQUENCE [LARGE SCALE GENOMIC DNA]</scope>
    <source>
        <strain evidence="2 3">NEG-M</strain>
    </source>
</reference>
<evidence type="ECO:0000313" key="2">
    <source>
        <dbReference type="EMBL" id="EFC43124.1"/>
    </source>
</evidence>
<organism evidence="3">
    <name type="scientific">Naegleria gruberi</name>
    <name type="common">Amoeba</name>
    <dbReference type="NCBI Taxonomy" id="5762"/>
    <lineage>
        <taxon>Eukaryota</taxon>
        <taxon>Discoba</taxon>
        <taxon>Heterolobosea</taxon>
        <taxon>Tetramitia</taxon>
        <taxon>Eutetramitia</taxon>
        <taxon>Vahlkampfiidae</taxon>
        <taxon>Naegleria</taxon>
    </lineage>
</organism>
<dbReference type="PROSITE" id="PS51186">
    <property type="entry name" value="GNAT"/>
    <property type="match status" value="1"/>
</dbReference>
<dbReference type="Gene3D" id="3.40.630.30">
    <property type="match status" value="1"/>
</dbReference>
<dbReference type="GeneID" id="8853185"/>
<dbReference type="OMA" id="FWWIQSV"/>
<dbReference type="SUPFAM" id="SSF55729">
    <property type="entry name" value="Acyl-CoA N-acyltransferases (Nat)"/>
    <property type="match status" value="1"/>
</dbReference>
<dbReference type="AlphaFoldDB" id="D2VJ18"/>
<dbReference type="InterPro" id="IPR000182">
    <property type="entry name" value="GNAT_dom"/>
</dbReference>
<accession>D2VJ18</accession>
<protein>
    <submittedName>
        <fullName evidence="2">GCN5-related N-acetyltransferase</fullName>
    </submittedName>
</protein>
<dbReference type="Pfam" id="PF00583">
    <property type="entry name" value="Acetyltransf_1"/>
    <property type="match status" value="1"/>
</dbReference>
<dbReference type="GO" id="GO:0016747">
    <property type="term" value="F:acyltransferase activity, transferring groups other than amino-acyl groups"/>
    <property type="evidence" value="ECO:0007669"/>
    <property type="project" value="InterPro"/>
</dbReference>
<gene>
    <name evidence="2" type="ORF">NAEGRDRAFT_34529</name>
</gene>
<evidence type="ECO:0000313" key="3">
    <source>
        <dbReference type="Proteomes" id="UP000006671"/>
    </source>
</evidence>
<dbReference type="OrthoDB" id="7305308at2759"/>
<keyword evidence="2" id="KW-0808">Transferase</keyword>
<evidence type="ECO:0000259" key="1">
    <source>
        <dbReference type="PROSITE" id="PS51186"/>
    </source>
</evidence>
<dbReference type="EMBL" id="GG738875">
    <property type="protein sequence ID" value="EFC43124.1"/>
    <property type="molecule type" value="Genomic_DNA"/>
</dbReference>
<dbReference type="Proteomes" id="UP000006671">
    <property type="component" value="Unassembled WGS sequence"/>
</dbReference>
<dbReference type="InParanoid" id="D2VJ18"/>
<dbReference type="CDD" id="cd04301">
    <property type="entry name" value="NAT_SF"/>
    <property type="match status" value="1"/>
</dbReference>
<keyword evidence="3" id="KW-1185">Reference proteome</keyword>
<dbReference type="KEGG" id="ngr:NAEGRDRAFT_34529"/>
<sequence length="162" mass="18917">MQENTFTEYTCRRAVIGDAPSITDFNIRMALETEGINLTPSIVKRGVETVFEREEKGRYYVATISEGDNEKVIGSCLITMEWSDWRCCDYFYLQSVFIEPEHRRKGVFSLLYKFVESECIKAGTASLRLYVDKGNEKAKQSYLKLGMEVSHYEMFEKNFYEK</sequence>
<feature type="domain" description="N-acetyltransferase" evidence="1">
    <location>
        <begin position="9"/>
        <end position="162"/>
    </location>
</feature>
<dbReference type="InterPro" id="IPR016181">
    <property type="entry name" value="Acyl_CoA_acyltransferase"/>
</dbReference>
<proteinExistence type="predicted"/>
<dbReference type="RefSeq" id="XP_002675868.1">
    <property type="nucleotide sequence ID" value="XM_002675822.1"/>
</dbReference>